<dbReference type="PANTHER" id="PTHR43384">
    <property type="entry name" value="SEPTUM SITE-DETERMINING PROTEIN MIND HOMOLOG, CHLOROPLASTIC-RELATED"/>
    <property type="match status" value="1"/>
</dbReference>
<gene>
    <name evidence="4" type="ORF">K8V16_09965</name>
</gene>
<dbReference type="EMBL" id="DYZL01000201">
    <property type="protein sequence ID" value="HJH44102.1"/>
    <property type="molecule type" value="Genomic_DNA"/>
</dbReference>
<reference evidence="4" key="2">
    <citation type="submission" date="2021-09" db="EMBL/GenBank/DDBJ databases">
        <authorList>
            <person name="Gilroy R."/>
        </authorList>
    </citation>
    <scope>NUCLEOTIDE SEQUENCE</scope>
    <source>
        <strain evidence="4">USAMLcec12-2067</strain>
    </source>
</reference>
<feature type="compositionally biased region" description="Basic residues" evidence="3">
    <location>
        <begin position="498"/>
        <end position="509"/>
    </location>
</feature>
<evidence type="ECO:0000313" key="4">
    <source>
        <dbReference type="EMBL" id="HJH44102.1"/>
    </source>
</evidence>
<keyword evidence="1" id="KW-0547">Nucleotide-binding</keyword>
<dbReference type="PANTHER" id="PTHR43384:SF13">
    <property type="entry name" value="SLR0110 PROTEIN"/>
    <property type="match status" value="1"/>
</dbReference>
<name>A0A9D3AE01_9ACTN</name>
<dbReference type="SUPFAM" id="SSF52540">
    <property type="entry name" value="P-loop containing nucleoside triphosphate hydrolases"/>
    <property type="match status" value="1"/>
</dbReference>
<dbReference type="GO" id="GO:0016887">
    <property type="term" value="F:ATP hydrolysis activity"/>
    <property type="evidence" value="ECO:0007669"/>
    <property type="project" value="TreeGrafter"/>
</dbReference>
<dbReference type="GO" id="GO:0005524">
    <property type="term" value="F:ATP binding"/>
    <property type="evidence" value="ECO:0007669"/>
    <property type="project" value="UniProtKB-KW"/>
</dbReference>
<feature type="compositionally biased region" description="Basic residues" evidence="3">
    <location>
        <begin position="517"/>
        <end position="528"/>
    </location>
</feature>
<feature type="region of interest" description="Disordered" evidence="3">
    <location>
        <begin position="491"/>
        <end position="528"/>
    </location>
</feature>
<evidence type="ECO:0000256" key="1">
    <source>
        <dbReference type="ARBA" id="ARBA00022741"/>
    </source>
</evidence>
<dbReference type="GO" id="GO:0051782">
    <property type="term" value="P:negative regulation of cell division"/>
    <property type="evidence" value="ECO:0007669"/>
    <property type="project" value="TreeGrafter"/>
</dbReference>
<dbReference type="Pfam" id="PF10609">
    <property type="entry name" value="ParA"/>
    <property type="match status" value="1"/>
</dbReference>
<comment type="caution">
    <text evidence="4">The sequence shown here is derived from an EMBL/GenBank/DDBJ whole genome shotgun (WGS) entry which is preliminary data.</text>
</comment>
<dbReference type="Proteomes" id="UP000789325">
    <property type="component" value="Unassembled WGS sequence"/>
</dbReference>
<dbReference type="AlphaFoldDB" id="A0A9D3AE01"/>
<proteinExistence type="predicted"/>
<reference evidence="4" key="1">
    <citation type="journal article" date="2021" name="PeerJ">
        <title>Extensive microbial diversity within the chicken gut microbiome revealed by metagenomics and culture.</title>
        <authorList>
            <person name="Gilroy R."/>
            <person name="Ravi A."/>
            <person name="Getino M."/>
            <person name="Pursley I."/>
            <person name="Horton D.L."/>
            <person name="Alikhan N.F."/>
            <person name="Baker D."/>
            <person name="Gharbi K."/>
            <person name="Hall N."/>
            <person name="Watson M."/>
            <person name="Adriaenssens E.M."/>
            <person name="Foster-Nyarko E."/>
            <person name="Jarju S."/>
            <person name="Secka A."/>
            <person name="Antonio M."/>
            <person name="Oren A."/>
            <person name="Chaudhuri R.R."/>
            <person name="La Ragione R."/>
            <person name="Hildebrand F."/>
            <person name="Pallen M.J."/>
        </authorList>
    </citation>
    <scope>NUCLEOTIDE SEQUENCE</scope>
    <source>
        <strain evidence="4">USAMLcec12-2067</strain>
    </source>
</reference>
<evidence type="ECO:0000256" key="3">
    <source>
        <dbReference type="SAM" id="MobiDB-lite"/>
    </source>
</evidence>
<evidence type="ECO:0000256" key="2">
    <source>
        <dbReference type="ARBA" id="ARBA00022840"/>
    </source>
</evidence>
<dbReference type="GO" id="GO:0005829">
    <property type="term" value="C:cytosol"/>
    <property type="evidence" value="ECO:0007669"/>
    <property type="project" value="TreeGrafter"/>
</dbReference>
<organism evidence="4 5">
    <name type="scientific">Rubneribacter badeniensis</name>
    <dbReference type="NCBI Taxonomy" id="2070688"/>
    <lineage>
        <taxon>Bacteria</taxon>
        <taxon>Bacillati</taxon>
        <taxon>Actinomycetota</taxon>
        <taxon>Coriobacteriia</taxon>
        <taxon>Eggerthellales</taxon>
        <taxon>Eggerthellaceae</taxon>
        <taxon>Rubneribacter</taxon>
    </lineage>
</organism>
<dbReference type="InterPro" id="IPR033756">
    <property type="entry name" value="YlxH/NBP35"/>
</dbReference>
<dbReference type="Gene3D" id="3.40.50.300">
    <property type="entry name" value="P-loop containing nucleotide triphosphate hydrolases"/>
    <property type="match status" value="1"/>
</dbReference>
<evidence type="ECO:0000313" key="5">
    <source>
        <dbReference type="Proteomes" id="UP000789325"/>
    </source>
</evidence>
<dbReference type="InterPro" id="IPR050625">
    <property type="entry name" value="ParA/MinD_ATPase"/>
</dbReference>
<protein>
    <submittedName>
        <fullName evidence="4">P-loop NTPase</fullName>
    </submittedName>
</protein>
<sequence>MSAVVALCADTTSLRYPEAIGLGGENLAAQEWLRLFSSGEAARRFLGEDRTVSEVWVASSDDVEPINLAATLKRDRADRRVCLLSFEGTGSLMSRASAAGIDVSFSRQAFLDRYAQIKRRFSAVMDGGAVRACGVGVPGARSGSCGVGAAATLGGRPANPRIEDSRRSMWQGAQTAGPVRGGAASGPSAMRGGVARMEAAGASRAAGAGVAQAAGADAVRAVATAPSAKAVAPSASPAAAPRALAVAAQSERSTFLMPVVSGSGGAGKSTVSALLALLAHAMGLSTLLLDFDLQFGNMAEMLGAADPLTIDDVLAVPARIDALRADGRAPALLAAPRHLEDAESIAAQAPELLGRLSERFDMIVANTGAAWAEQHAVLLERSSKALFLVDQRASSLRACRHALDLCARCGIATGPFSYAVNRCAKGAAFTSIDVSCALGGAHVFELADGGRDVEELLGAGAPFELVDARNPLCASIERLLREVLPDAAGLEAPDDAARRRRGGLRLRRPGRLEGPGRPRRRRKGEPCL</sequence>
<accession>A0A9D3AE01</accession>
<dbReference type="GO" id="GO:0009898">
    <property type="term" value="C:cytoplasmic side of plasma membrane"/>
    <property type="evidence" value="ECO:0007669"/>
    <property type="project" value="TreeGrafter"/>
</dbReference>
<keyword evidence="2" id="KW-0067">ATP-binding</keyword>
<dbReference type="InterPro" id="IPR027417">
    <property type="entry name" value="P-loop_NTPase"/>
</dbReference>